<name>A0A428SM13_9HYPO</name>
<feature type="domain" description="AMP-dependent synthetase/ligase" evidence="1">
    <location>
        <begin position="37"/>
        <end position="429"/>
    </location>
</feature>
<dbReference type="AlphaFoldDB" id="A0A428SM13"/>
<dbReference type="GO" id="GO:0031956">
    <property type="term" value="F:medium-chain fatty acid-CoA ligase activity"/>
    <property type="evidence" value="ECO:0007669"/>
    <property type="project" value="TreeGrafter"/>
</dbReference>
<dbReference type="InterPro" id="IPR045851">
    <property type="entry name" value="AMP-bd_C_sf"/>
</dbReference>
<evidence type="ECO:0000259" key="2">
    <source>
        <dbReference type="Pfam" id="PF13193"/>
    </source>
</evidence>
<dbReference type="CDD" id="cd05941">
    <property type="entry name" value="MCS"/>
    <property type="match status" value="1"/>
</dbReference>
<dbReference type="EMBL" id="NKCL01000006">
    <property type="protein sequence ID" value="RSL90804.1"/>
    <property type="molecule type" value="Genomic_DNA"/>
</dbReference>
<evidence type="ECO:0008006" key="5">
    <source>
        <dbReference type="Google" id="ProtNLM"/>
    </source>
</evidence>
<keyword evidence="4" id="KW-1185">Reference proteome</keyword>
<dbReference type="Proteomes" id="UP000287972">
    <property type="component" value="Unassembled WGS sequence"/>
</dbReference>
<accession>A0A428SM13</accession>
<dbReference type="Gene3D" id="3.30.300.30">
    <property type="match status" value="1"/>
</dbReference>
<dbReference type="SUPFAM" id="SSF56801">
    <property type="entry name" value="Acetyl-CoA synthetase-like"/>
    <property type="match status" value="1"/>
</dbReference>
<evidence type="ECO:0000313" key="4">
    <source>
        <dbReference type="Proteomes" id="UP000287972"/>
    </source>
</evidence>
<protein>
    <recommendedName>
        <fullName evidence="5">AMP-dependent synthetase/ligase domain-containing protein</fullName>
    </recommendedName>
</protein>
<dbReference type="GO" id="GO:0006631">
    <property type="term" value="P:fatty acid metabolic process"/>
    <property type="evidence" value="ECO:0007669"/>
    <property type="project" value="TreeGrafter"/>
</dbReference>
<comment type="caution">
    <text evidence="3">The sequence shown here is derived from an EMBL/GenBank/DDBJ whole genome shotgun (WGS) entry which is preliminary data.</text>
</comment>
<gene>
    <name evidence="3" type="ORF">CEP51_000535</name>
</gene>
<dbReference type="InterPro" id="IPR042099">
    <property type="entry name" value="ANL_N_sf"/>
</dbReference>
<dbReference type="PANTHER" id="PTHR43201:SF28">
    <property type="entry name" value="ENZYME, PUTATIVE (AFU_ORTHOLOGUE AFUA_7G01530)-RELATED"/>
    <property type="match status" value="1"/>
</dbReference>
<evidence type="ECO:0000259" key="1">
    <source>
        <dbReference type="Pfam" id="PF00501"/>
    </source>
</evidence>
<proteinExistence type="predicted"/>
<reference evidence="3 4" key="1">
    <citation type="submission" date="2017-06" db="EMBL/GenBank/DDBJ databases">
        <title>Comparative genomic analysis of Ambrosia Fusariam Clade fungi.</title>
        <authorList>
            <person name="Stajich J.E."/>
            <person name="Carrillo J."/>
            <person name="Kijimoto T."/>
            <person name="Eskalen A."/>
            <person name="O'Donnell K."/>
            <person name="Kasson M."/>
        </authorList>
    </citation>
    <scope>NUCLEOTIDE SEQUENCE [LARGE SCALE GENOMIC DNA]</scope>
    <source>
        <strain evidence="3 4">NRRL62606</strain>
    </source>
</reference>
<dbReference type="Gene3D" id="3.40.50.12780">
    <property type="entry name" value="N-terminal domain of ligase-like"/>
    <property type="match status" value="1"/>
</dbReference>
<dbReference type="Pfam" id="PF13193">
    <property type="entry name" value="AMP-binding_C"/>
    <property type="match status" value="1"/>
</dbReference>
<dbReference type="PANTHER" id="PTHR43201">
    <property type="entry name" value="ACYL-COA SYNTHETASE"/>
    <property type="match status" value="1"/>
</dbReference>
<dbReference type="Pfam" id="PF00501">
    <property type="entry name" value="AMP-binding"/>
    <property type="match status" value="1"/>
</dbReference>
<evidence type="ECO:0000313" key="3">
    <source>
        <dbReference type="EMBL" id="RSL90804.1"/>
    </source>
</evidence>
<sequence>MSLLRTFALRRPASYSPFLTLRPACSMLSTLPRLPLFEAVANHDPDSKAVVHSLSGRTFKYGELLGDVRRARDRLSEAAGKEDLNGERIAFLVENSYDYVVTLLAAMAARSIAVPLSPAFPAPELQYILNQSEASLLVSSAKFAAKAKEVLATDLTTKPAHLEFQKHVGGGSHEKVELGDSNPGEAGMMLYTSGTTNRPKGVLLPQLVLTAQSRSLLEAWEYSPADHLLHVLPLHHIHGTVNAILTPLLAGSTIEFMFPFNADAVWKRLSAPFLTSTANGASAPKDKITFFTVVPTVYSRLLSSHRHLAPDAQEAARKAISPENMRLAISGSAALPTPIKAAWRDLSHGNVLLERYGMTEVGMALSCGLDFSDRVDASVGWPLPSVQARLVDMDTGDIIKEGEEVNPETGRERSGEIQLRGPTIFREYWRNPKATASEFVDDADGKGRWFKTGDVAVRRPVPSAAAAQSWAHGPLYFIQGRKSADIIKTGGEKVSALEVERELLSLPQVAEAAVVAVPSGQWGHKVGAVLVLDNEVVKKWSALDMRRALKDRLANYKIPQVMRIVDHIPRNAMGKINKKQLVKSIFPDDISGDES</sequence>
<organism evidence="3 4">
    <name type="scientific">Fusarium floridanum</name>
    <dbReference type="NCBI Taxonomy" id="1325733"/>
    <lineage>
        <taxon>Eukaryota</taxon>
        <taxon>Fungi</taxon>
        <taxon>Dikarya</taxon>
        <taxon>Ascomycota</taxon>
        <taxon>Pezizomycotina</taxon>
        <taxon>Sordariomycetes</taxon>
        <taxon>Hypocreomycetidae</taxon>
        <taxon>Hypocreales</taxon>
        <taxon>Nectriaceae</taxon>
        <taxon>Fusarium</taxon>
        <taxon>Fusarium solani species complex</taxon>
    </lineage>
</organism>
<dbReference type="InterPro" id="IPR025110">
    <property type="entry name" value="AMP-bd_C"/>
</dbReference>
<dbReference type="InterPro" id="IPR000873">
    <property type="entry name" value="AMP-dep_synth/lig_dom"/>
</dbReference>
<feature type="domain" description="AMP-binding enzyme C-terminal" evidence="2">
    <location>
        <begin position="498"/>
        <end position="575"/>
    </location>
</feature>